<dbReference type="PANTHER" id="PTHR42648:SF11">
    <property type="entry name" value="TRANSPOSON TY4-P GAG-POL POLYPROTEIN"/>
    <property type="match status" value="1"/>
</dbReference>
<dbReference type="InterPro" id="IPR036397">
    <property type="entry name" value="RNaseH_sf"/>
</dbReference>
<keyword evidence="9" id="KW-0067">ATP-binding</keyword>
<evidence type="ECO:0000259" key="19">
    <source>
        <dbReference type="PROSITE" id="PS50994"/>
    </source>
</evidence>
<reference evidence="20 21" key="1">
    <citation type="journal article" date="2022" name="G3 (Bethesda)">
        <title>Whole-genome sequence and methylome profiling of the almond [Prunus dulcis (Mill.) D.A. Webb] cultivar 'Nonpareil'.</title>
        <authorList>
            <person name="D'Amico-Willman K.M."/>
            <person name="Ouma W.Z."/>
            <person name="Meulia T."/>
            <person name="Sideli G.M."/>
            <person name="Gradziel T.M."/>
            <person name="Fresnedo-Ramirez J."/>
        </authorList>
    </citation>
    <scope>NUCLEOTIDE SEQUENCE [LARGE SCALE GENOMIC DNA]</scope>
    <source>
        <strain evidence="20">Clone GOH B32 T37-40</strain>
    </source>
</reference>
<evidence type="ECO:0000256" key="14">
    <source>
        <dbReference type="ARBA" id="ARBA00023113"/>
    </source>
</evidence>
<dbReference type="GO" id="GO:0008270">
    <property type="term" value="F:zinc ion binding"/>
    <property type="evidence" value="ECO:0007669"/>
    <property type="project" value="UniProtKB-KW"/>
</dbReference>
<evidence type="ECO:0000256" key="8">
    <source>
        <dbReference type="ARBA" id="ARBA00022801"/>
    </source>
</evidence>
<keyword evidence="12" id="KW-0695">RNA-directed DNA polymerase</keyword>
<evidence type="ECO:0000256" key="16">
    <source>
        <dbReference type="PROSITE-ProRule" id="PRU00047"/>
    </source>
</evidence>
<evidence type="ECO:0000256" key="13">
    <source>
        <dbReference type="ARBA" id="ARBA00022932"/>
    </source>
</evidence>
<evidence type="ECO:0000256" key="12">
    <source>
        <dbReference type="ARBA" id="ARBA00022918"/>
    </source>
</evidence>
<dbReference type="GO" id="GO:0006508">
    <property type="term" value="P:proteolysis"/>
    <property type="evidence" value="ECO:0007669"/>
    <property type="project" value="UniProtKB-KW"/>
</dbReference>
<dbReference type="InterPro" id="IPR057670">
    <property type="entry name" value="SH3_retrovirus"/>
</dbReference>
<dbReference type="AlphaFoldDB" id="A0AAD4WHW1"/>
<dbReference type="Pfam" id="PF22936">
    <property type="entry name" value="Pol_BBD"/>
    <property type="match status" value="1"/>
</dbReference>
<dbReference type="Gene3D" id="4.10.60.10">
    <property type="entry name" value="Zinc finger, CCHC-type"/>
    <property type="match status" value="1"/>
</dbReference>
<keyword evidence="11" id="KW-0229">DNA integration</keyword>
<dbReference type="SUPFAM" id="SSF57756">
    <property type="entry name" value="Retrovirus zinc finger-like domains"/>
    <property type="match status" value="1"/>
</dbReference>
<keyword evidence="16" id="KW-0862">Zinc</keyword>
<evidence type="ECO:0000256" key="5">
    <source>
        <dbReference type="ARBA" id="ARBA00022723"/>
    </source>
</evidence>
<evidence type="ECO:0000259" key="18">
    <source>
        <dbReference type="PROSITE" id="PS50158"/>
    </source>
</evidence>
<evidence type="ECO:0000256" key="4">
    <source>
        <dbReference type="ARBA" id="ARBA00022722"/>
    </source>
</evidence>
<dbReference type="InterPro" id="IPR001584">
    <property type="entry name" value="Integrase_cat-core"/>
</dbReference>
<keyword evidence="3" id="KW-0645">Protease</keyword>
<dbReference type="Pfam" id="PF00665">
    <property type="entry name" value="rve"/>
    <property type="match status" value="1"/>
</dbReference>
<feature type="compositionally biased region" description="Polar residues" evidence="17">
    <location>
        <begin position="127"/>
        <end position="144"/>
    </location>
</feature>
<evidence type="ECO:0000256" key="3">
    <source>
        <dbReference type="ARBA" id="ARBA00022670"/>
    </source>
</evidence>
<comment type="function">
    <text evidence="1">The aspartyl protease (PR) mediates the proteolytic cleavages of the Gag and Gag-Pol polyproteins after assembly of the VLP.</text>
</comment>
<evidence type="ECO:0000256" key="17">
    <source>
        <dbReference type="SAM" id="MobiDB-lite"/>
    </source>
</evidence>
<evidence type="ECO:0000313" key="21">
    <source>
        <dbReference type="Proteomes" id="UP001054821"/>
    </source>
</evidence>
<dbReference type="GO" id="GO:0005524">
    <property type="term" value="F:ATP binding"/>
    <property type="evidence" value="ECO:0007669"/>
    <property type="project" value="UniProtKB-KW"/>
</dbReference>
<evidence type="ECO:0008006" key="22">
    <source>
        <dbReference type="Google" id="ProtNLM"/>
    </source>
</evidence>
<dbReference type="Pfam" id="PF13976">
    <property type="entry name" value="gag_pre-integrs"/>
    <property type="match status" value="1"/>
</dbReference>
<dbReference type="Pfam" id="PF25597">
    <property type="entry name" value="SH3_retrovirus"/>
    <property type="match status" value="1"/>
</dbReference>
<feature type="domain" description="Integrase catalytic" evidence="19">
    <location>
        <begin position="386"/>
        <end position="485"/>
    </location>
</feature>
<keyword evidence="15" id="KW-0233">DNA recombination</keyword>
<dbReference type="Pfam" id="PF00098">
    <property type="entry name" value="zf-CCHC"/>
    <property type="match status" value="1"/>
</dbReference>
<dbReference type="GO" id="GO:0003676">
    <property type="term" value="F:nucleic acid binding"/>
    <property type="evidence" value="ECO:0007669"/>
    <property type="project" value="InterPro"/>
</dbReference>
<dbReference type="GO" id="GO:0015074">
    <property type="term" value="P:DNA integration"/>
    <property type="evidence" value="ECO:0007669"/>
    <property type="project" value="UniProtKB-KW"/>
</dbReference>
<dbReference type="GO" id="GO:0008233">
    <property type="term" value="F:peptidase activity"/>
    <property type="evidence" value="ECO:0007669"/>
    <property type="project" value="UniProtKB-KW"/>
</dbReference>
<keyword evidence="13" id="KW-0808">Transferase</keyword>
<evidence type="ECO:0000256" key="9">
    <source>
        <dbReference type="ARBA" id="ARBA00022840"/>
    </source>
</evidence>
<protein>
    <recommendedName>
        <fullName evidence="22">CCHC-type domain-containing protein</fullName>
    </recommendedName>
</protein>
<keyword evidence="14" id="KW-0917">Virion maturation</keyword>
<evidence type="ECO:0000313" key="20">
    <source>
        <dbReference type="EMBL" id="KAI5343833.1"/>
    </source>
</evidence>
<evidence type="ECO:0000256" key="11">
    <source>
        <dbReference type="ARBA" id="ARBA00022908"/>
    </source>
</evidence>
<dbReference type="InterPro" id="IPR036875">
    <property type="entry name" value="Znf_CCHC_sf"/>
</dbReference>
<dbReference type="Gene3D" id="3.30.420.10">
    <property type="entry name" value="Ribonuclease H-like superfamily/Ribonuclease H"/>
    <property type="match status" value="1"/>
</dbReference>
<dbReference type="InterPro" id="IPR054722">
    <property type="entry name" value="PolX-like_BBD"/>
</dbReference>
<keyword evidence="7" id="KW-0255">Endonuclease</keyword>
<dbReference type="PANTHER" id="PTHR42648">
    <property type="entry name" value="TRANSPOSASE, PUTATIVE-RELATED"/>
    <property type="match status" value="1"/>
</dbReference>
<evidence type="ECO:0000256" key="1">
    <source>
        <dbReference type="ARBA" id="ARBA00002180"/>
    </source>
</evidence>
<dbReference type="InterPro" id="IPR012337">
    <property type="entry name" value="RNaseH-like_sf"/>
</dbReference>
<keyword evidence="13" id="KW-0548">Nucleotidyltransferase</keyword>
<name>A0AAD4WHW1_PRUDU</name>
<dbReference type="GO" id="GO:0003887">
    <property type="term" value="F:DNA-directed DNA polymerase activity"/>
    <property type="evidence" value="ECO:0007669"/>
    <property type="project" value="UniProtKB-KW"/>
</dbReference>
<accession>A0AAD4WHW1</accession>
<comment type="caution">
    <text evidence="20">The sequence shown here is derived from an EMBL/GenBank/DDBJ whole genome shotgun (WGS) entry which is preliminary data.</text>
</comment>
<dbReference type="InterPro" id="IPR039537">
    <property type="entry name" value="Retrotran_Ty1/copia-like"/>
</dbReference>
<feature type="compositionally biased region" description="Polar residues" evidence="17">
    <location>
        <begin position="158"/>
        <end position="170"/>
    </location>
</feature>
<feature type="region of interest" description="Disordered" evidence="17">
    <location>
        <begin position="127"/>
        <end position="170"/>
    </location>
</feature>
<keyword evidence="21" id="KW-1185">Reference proteome</keyword>
<dbReference type="GO" id="GO:0003964">
    <property type="term" value="F:RNA-directed DNA polymerase activity"/>
    <property type="evidence" value="ECO:0007669"/>
    <property type="project" value="UniProtKB-KW"/>
</dbReference>
<keyword evidence="16" id="KW-0863">Zinc-finger</keyword>
<keyword evidence="6" id="KW-0547">Nucleotide-binding</keyword>
<keyword evidence="5" id="KW-0479">Metal-binding</keyword>
<sequence>MAGSGSSEVRTPIFSGENYEFWKIKMMTIFKSYGLWNLVDKGILVSDSKKKKKATEGTSEEEDDEKAAAILTKDAKALGIIQNAVSDQIFPRIANADSAKAAWELLYGEFHDATKKAFASFTVSSKGQNKTAANSGPSKAQKNWNPKGKPWESKGKPQWNNSAQTHSSSTGQEAVKPQCKVCSKYHFGECMYKGKPKCYNCDKFGHLARECTAEKAVQKANCASQMEVSGNLFYANCATTDSKPNGDWYIDSSCSNHMTRNMDLLVGVRTNVAGKVHMPTGALVNVAGMGSLVIDTTKGRKYIREVMYLPRLKENLLSVGQIDEHGYCLVFGDGMCKVFESSLMNCLIIKVQMKKNRCYPLSFLVENQLLIKASITHSTWTWHKRLEHLHFRGLKQLRDKDMAHGLPQLEEQNGNKYFMLIIDDCTRMSWIYLLRDKSEAFNCFKKFKSITELQSGHKVKCLRSERGGEFLSSEFIKFCEDHGIQRCPTKAFNNVTPFEAYSGRKLGIAHLKVFGFLCYVHVPNELRHKLEPKSVKGVFVCYATLRKVIEFLIQSPRNSPCQEMSPLIRKDIGTGQNTMAKL</sequence>
<proteinExistence type="predicted"/>
<dbReference type="GO" id="GO:0006310">
    <property type="term" value="P:DNA recombination"/>
    <property type="evidence" value="ECO:0007669"/>
    <property type="project" value="UniProtKB-KW"/>
</dbReference>
<organism evidence="20 21">
    <name type="scientific">Prunus dulcis</name>
    <name type="common">Almond</name>
    <name type="synonym">Amygdalus dulcis</name>
    <dbReference type="NCBI Taxonomy" id="3755"/>
    <lineage>
        <taxon>Eukaryota</taxon>
        <taxon>Viridiplantae</taxon>
        <taxon>Streptophyta</taxon>
        <taxon>Embryophyta</taxon>
        <taxon>Tracheophyta</taxon>
        <taxon>Spermatophyta</taxon>
        <taxon>Magnoliopsida</taxon>
        <taxon>eudicotyledons</taxon>
        <taxon>Gunneridae</taxon>
        <taxon>Pentapetalae</taxon>
        <taxon>rosids</taxon>
        <taxon>fabids</taxon>
        <taxon>Rosales</taxon>
        <taxon>Rosaceae</taxon>
        <taxon>Amygdaloideae</taxon>
        <taxon>Amygdaleae</taxon>
        <taxon>Prunus</taxon>
    </lineage>
</organism>
<dbReference type="PROSITE" id="PS50158">
    <property type="entry name" value="ZF_CCHC"/>
    <property type="match status" value="1"/>
</dbReference>
<evidence type="ECO:0000256" key="6">
    <source>
        <dbReference type="ARBA" id="ARBA00022741"/>
    </source>
</evidence>
<dbReference type="GO" id="GO:0004519">
    <property type="term" value="F:endonuclease activity"/>
    <property type="evidence" value="ECO:0007669"/>
    <property type="project" value="UniProtKB-KW"/>
</dbReference>
<dbReference type="Pfam" id="PF14223">
    <property type="entry name" value="Retrotran_gag_2"/>
    <property type="match status" value="1"/>
</dbReference>
<gene>
    <name evidence="20" type="ORF">L3X38_011709</name>
</gene>
<keyword evidence="10" id="KW-0460">Magnesium</keyword>
<dbReference type="PROSITE" id="PS50994">
    <property type="entry name" value="INTEGRASE"/>
    <property type="match status" value="1"/>
</dbReference>
<evidence type="ECO:0000256" key="7">
    <source>
        <dbReference type="ARBA" id="ARBA00022759"/>
    </source>
</evidence>
<evidence type="ECO:0000256" key="15">
    <source>
        <dbReference type="ARBA" id="ARBA00023172"/>
    </source>
</evidence>
<keyword evidence="4" id="KW-0540">Nuclease</keyword>
<dbReference type="SMART" id="SM00343">
    <property type="entry name" value="ZnF_C2HC"/>
    <property type="match status" value="1"/>
</dbReference>
<keyword evidence="13" id="KW-0239">DNA-directed DNA polymerase</keyword>
<evidence type="ECO:0000256" key="2">
    <source>
        <dbReference type="ARBA" id="ARBA00022612"/>
    </source>
</evidence>
<dbReference type="InterPro" id="IPR025724">
    <property type="entry name" value="GAG-pre-integrase_dom"/>
</dbReference>
<keyword evidence="8" id="KW-0378">Hydrolase</keyword>
<feature type="domain" description="CCHC-type" evidence="18">
    <location>
        <begin position="197"/>
        <end position="211"/>
    </location>
</feature>
<dbReference type="SUPFAM" id="SSF53098">
    <property type="entry name" value="Ribonuclease H-like"/>
    <property type="match status" value="1"/>
</dbReference>
<dbReference type="Proteomes" id="UP001054821">
    <property type="component" value="Chromosome 2"/>
</dbReference>
<keyword evidence="2" id="KW-1188">Viral release from host cell</keyword>
<dbReference type="InterPro" id="IPR001878">
    <property type="entry name" value="Znf_CCHC"/>
</dbReference>
<evidence type="ECO:0000256" key="10">
    <source>
        <dbReference type="ARBA" id="ARBA00022842"/>
    </source>
</evidence>
<dbReference type="EMBL" id="JAJFAZ020000002">
    <property type="protein sequence ID" value="KAI5343833.1"/>
    <property type="molecule type" value="Genomic_DNA"/>
</dbReference>